<gene>
    <name evidence="2" type="ORF">ILUMI_09794</name>
</gene>
<dbReference type="OrthoDB" id="9975421at2759"/>
<dbReference type="AlphaFoldDB" id="A0A8K0CZA8"/>
<keyword evidence="3" id="KW-1185">Reference proteome</keyword>
<dbReference type="Proteomes" id="UP000801492">
    <property type="component" value="Unassembled WGS sequence"/>
</dbReference>
<comment type="similarity">
    <text evidence="1">Belongs to the FAM136 family.</text>
</comment>
<proteinExistence type="inferred from homology"/>
<evidence type="ECO:0000256" key="1">
    <source>
        <dbReference type="ARBA" id="ARBA00009952"/>
    </source>
</evidence>
<dbReference type="Pfam" id="PF05811">
    <property type="entry name" value="DUF842"/>
    <property type="match status" value="1"/>
</dbReference>
<reference evidence="2" key="1">
    <citation type="submission" date="2019-08" db="EMBL/GenBank/DDBJ databases">
        <title>The genome of the North American firefly Photinus pyralis.</title>
        <authorList>
            <consortium name="Photinus pyralis genome working group"/>
            <person name="Fallon T.R."/>
            <person name="Sander Lower S.E."/>
            <person name="Weng J.-K."/>
        </authorList>
    </citation>
    <scope>NUCLEOTIDE SEQUENCE</scope>
    <source>
        <strain evidence="2">TRF0915ILg1</strain>
        <tissue evidence="2">Whole body</tissue>
    </source>
</reference>
<dbReference type="InterPro" id="IPR008560">
    <property type="entry name" value="DUF842_euk"/>
</dbReference>
<name>A0A8K0CZA8_IGNLU</name>
<sequence length="144" mass="16800">MVERQKQRIEQEMTKMIDELDRNYLRKMQADMHRCAARCCDNSDLSLERVQQCVDTCSTPLNKAQNYVQKEIEHLQNRLQRCVMQCNDDIKDKMGPTPSESDVDKYSLMFENCAISCVDKHVELIPSMMKAMKTVLAQQTTMKT</sequence>
<evidence type="ECO:0008006" key="4">
    <source>
        <dbReference type="Google" id="ProtNLM"/>
    </source>
</evidence>
<evidence type="ECO:0000313" key="3">
    <source>
        <dbReference type="Proteomes" id="UP000801492"/>
    </source>
</evidence>
<dbReference type="PANTHER" id="PTHR21096:SF0">
    <property type="entry name" value="PROTEIN FAM136A"/>
    <property type="match status" value="1"/>
</dbReference>
<protein>
    <recommendedName>
        <fullName evidence="4">Protein FAM136A</fullName>
    </recommendedName>
</protein>
<accession>A0A8K0CZA8</accession>
<dbReference type="EMBL" id="VTPC01005164">
    <property type="protein sequence ID" value="KAF2896379.1"/>
    <property type="molecule type" value="Genomic_DNA"/>
</dbReference>
<dbReference type="GO" id="GO:0005737">
    <property type="term" value="C:cytoplasm"/>
    <property type="evidence" value="ECO:0007669"/>
    <property type="project" value="TreeGrafter"/>
</dbReference>
<organism evidence="2 3">
    <name type="scientific">Ignelater luminosus</name>
    <name type="common">Cucubano</name>
    <name type="synonym">Pyrophorus luminosus</name>
    <dbReference type="NCBI Taxonomy" id="2038154"/>
    <lineage>
        <taxon>Eukaryota</taxon>
        <taxon>Metazoa</taxon>
        <taxon>Ecdysozoa</taxon>
        <taxon>Arthropoda</taxon>
        <taxon>Hexapoda</taxon>
        <taxon>Insecta</taxon>
        <taxon>Pterygota</taxon>
        <taxon>Neoptera</taxon>
        <taxon>Endopterygota</taxon>
        <taxon>Coleoptera</taxon>
        <taxon>Polyphaga</taxon>
        <taxon>Elateriformia</taxon>
        <taxon>Elateroidea</taxon>
        <taxon>Elateridae</taxon>
        <taxon>Agrypninae</taxon>
        <taxon>Pyrophorini</taxon>
        <taxon>Ignelater</taxon>
    </lineage>
</organism>
<comment type="caution">
    <text evidence="2">The sequence shown here is derived from an EMBL/GenBank/DDBJ whole genome shotgun (WGS) entry which is preliminary data.</text>
</comment>
<dbReference type="PANTHER" id="PTHR21096">
    <property type="entry name" value="PROTEIN FAM136A"/>
    <property type="match status" value="1"/>
</dbReference>
<evidence type="ECO:0000313" key="2">
    <source>
        <dbReference type="EMBL" id="KAF2896379.1"/>
    </source>
</evidence>